<organism evidence="2 3">
    <name type="scientific">Spirosoma utsteinense</name>
    <dbReference type="NCBI Taxonomy" id="2585773"/>
    <lineage>
        <taxon>Bacteria</taxon>
        <taxon>Pseudomonadati</taxon>
        <taxon>Bacteroidota</taxon>
        <taxon>Cytophagia</taxon>
        <taxon>Cytophagales</taxon>
        <taxon>Cytophagaceae</taxon>
        <taxon>Spirosoma</taxon>
    </lineage>
</organism>
<keyword evidence="3" id="KW-1185">Reference proteome</keyword>
<keyword evidence="1" id="KW-1133">Transmembrane helix</keyword>
<comment type="caution">
    <text evidence="2">The sequence shown here is derived from an EMBL/GenBank/DDBJ whole genome shotgun (WGS) entry which is preliminary data.</text>
</comment>
<evidence type="ECO:0000313" key="2">
    <source>
        <dbReference type="EMBL" id="MBC3792950.1"/>
    </source>
</evidence>
<evidence type="ECO:0000313" key="3">
    <source>
        <dbReference type="Proteomes" id="UP000700732"/>
    </source>
</evidence>
<feature type="transmembrane region" description="Helical" evidence="1">
    <location>
        <begin position="12"/>
        <end position="29"/>
    </location>
</feature>
<name>A0ABR6W8P3_9BACT</name>
<feature type="transmembrane region" description="Helical" evidence="1">
    <location>
        <begin position="35"/>
        <end position="60"/>
    </location>
</feature>
<keyword evidence="1" id="KW-0812">Transmembrane</keyword>
<reference evidence="2 3" key="1">
    <citation type="submission" date="2019-06" db="EMBL/GenBank/DDBJ databases">
        <title>Spirosoma utsteinense sp. nov. isolated from Antarctic ice-free soils.</title>
        <authorList>
            <person name="Tahon G."/>
        </authorList>
    </citation>
    <scope>NUCLEOTIDE SEQUENCE [LARGE SCALE GENOMIC DNA]</scope>
    <source>
        <strain evidence="2 3">LMG 31447</strain>
    </source>
</reference>
<dbReference type="InterPro" id="IPR045781">
    <property type="entry name" value="SxtJ"/>
</dbReference>
<gene>
    <name evidence="2" type="ORF">FH603_3466</name>
</gene>
<dbReference type="EMBL" id="VFIA01000021">
    <property type="protein sequence ID" value="MBC3792950.1"/>
    <property type="molecule type" value="Genomic_DNA"/>
</dbReference>
<keyword evidence="1" id="KW-0472">Membrane</keyword>
<sequence>MKKRLPELDVYKANLAISTGLLVLYTFVYPNRYLLYAGTAVGVITLFLPALAYWISWCWYKLAEGLGYINSRILLTLVFFGFLLPIALLYRFFNRDILSLKSGRADKSLFKVRNHTYSADDLKNVW</sequence>
<feature type="transmembrane region" description="Helical" evidence="1">
    <location>
        <begin position="72"/>
        <end position="93"/>
    </location>
</feature>
<dbReference type="Proteomes" id="UP000700732">
    <property type="component" value="Unassembled WGS sequence"/>
</dbReference>
<proteinExistence type="predicted"/>
<evidence type="ECO:0000256" key="1">
    <source>
        <dbReference type="SAM" id="Phobius"/>
    </source>
</evidence>
<evidence type="ECO:0008006" key="4">
    <source>
        <dbReference type="Google" id="ProtNLM"/>
    </source>
</evidence>
<accession>A0ABR6W8P3</accession>
<dbReference type="RefSeq" id="WP_186738701.1">
    <property type="nucleotide sequence ID" value="NZ_VFIA01000021.1"/>
</dbReference>
<dbReference type="Pfam" id="PF19588">
    <property type="entry name" value="SxtJ"/>
    <property type="match status" value="1"/>
</dbReference>
<protein>
    <recommendedName>
        <fullName evidence="4">SxtJ</fullName>
    </recommendedName>
</protein>